<keyword evidence="1" id="KW-0645">Protease</keyword>
<reference evidence="5 6" key="1">
    <citation type="submission" date="2019-08" db="EMBL/GenBank/DDBJ databases">
        <authorList>
            <person name="Guy L."/>
        </authorList>
    </citation>
    <scope>NUCLEOTIDE SEQUENCE [LARGE SCALE GENOMIC DNA]</scope>
    <source>
        <strain evidence="5 6">SGT-108</strain>
    </source>
</reference>
<dbReference type="Proteomes" id="UP000324194">
    <property type="component" value="Chromosome 1"/>
</dbReference>
<keyword evidence="2" id="KW-0378">Hydrolase</keyword>
<dbReference type="GO" id="GO:0004197">
    <property type="term" value="F:cysteine-type endopeptidase activity"/>
    <property type="evidence" value="ECO:0007669"/>
    <property type="project" value="InterPro"/>
</dbReference>
<evidence type="ECO:0000313" key="5">
    <source>
        <dbReference type="EMBL" id="VVC75354.1"/>
    </source>
</evidence>
<evidence type="ECO:0000256" key="2">
    <source>
        <dbReference type="ARBA" id="ARBA00022801"/>
    </source>
</evidence>
<protein>
    <recommendedName>
        <fullName evidence="4">Peptidase C58 YopT-type domain-containing protein</fullName>
    </recommendedName>
</protein>
<gene>
    <name evidence="5" type="ORF">AQUSIP_06440</name>
</gene>
<organism evidence="5 6">
    <name type="scientific">Aquicella siphonis</name>
    <dbReference type="NCBI Taxonomy" id="254247"/>
    <lineage>
        <taxon>Bacteria</taxon>
        <taxon>Pseudomonadati</taxon>
        <taxon>Pseudomonadota</taxon>
        <taxon>Gammaproteobacteria</taxon>
        <taxon>Legionellales</taxon>
        <taxon>Coxiellaceae</taxon>
        <taxon>Aquicella</taxon>
    </lineage>
</organism>
<dbReference type="RefSeq" id="WP_148338601.1">
    <property type="nucleotide sequence ID" value="NZ_LR699119.1"/>
</dbReference>
<evidence type="ECO:0000256" key="1">
    <source>
        <dbReference type="ARBA" id="ARBA00022670"/>
    </source>
</evidence>
<dbReference type="EMBL" id="LR699119">
    <property type="protein sequence ID" value="VVC75354.1"/>
    <property type="molecule type" value="Genomic_DNA"/>
</dbReference>
<evidence type="ECO:0000259" key="4">
    <source>
        <dbReference type="Pfam" id="PF03543"/>
    </source>
</evidence>
<dbReference type="AlphaFoldDB" id="A0A5E4PET6"/>
<dbReference type="Pfam" id="PF03543">
    <property type="entry name" value="Peptidase_C58"/>
    <property type="match status" value="1"/>
</dbReference>
<name>A0A5E4PET6_9COXI</name>
<feature type="domain" description="Peptidase C58 YopT-type" evidence="4">
    <location>
        <begin position="253"/>
        <end position="325"/>
    </location>
</feature>
<accession>A0A5E4PET6</accession>
<keyword evidence="3" id="KW-0788">Thiol protease</keyword>
<dbReference type="InterPro" id="IPR006473">
    <property type="entry name" value="Peptidase_C58_Yopt"/>
</dbReference>
<dbReference type="GO" id="GO:0006508">
    <property type="term" value="P:proteolysis"/>
    <property type="evidence" value="ECO:0007669"/>
    <property type="project" value="UniProtKB-KW"/>
</dbReference>
<dbReference type="KEGG" id="asip:AQUSIP_06440"/>
<evidence type="ECO:0000256" key="3">
    <source>
        <dbReference type="ARBA" id="ARBA00022807"/>
    </source>
</evidence>
<keyword evidence="6" id="KW-1185">Reference proteome</keyword>
<proteinExistence type="predicted"/>
<dbReference type="Gene3D" id="3.90.70.20">
    <property type="match status" value="1"/>
</dbReference>
<evidence type="ECO:0000313" key="6">
    <source>
        <dbReference type="Proteomes" id="UP000324194"/>
    </source>
</evidence>
<sequence>MAKHSQLVLARVLIDIESYQKQNKAILSEEENNLFNELKNRIRSFEHIQRGWLRSSGILANYWKTKKLQKSSEITISKQFLNITQIDLIEESIDAMQHGAGFSLAMMEQLFKDIEDPNGRYHKLARKHRLLFEEIKACVKGVKQAAQSISFSVSKYKSSSVLSDPLYQFANQLGARFILSMQGLDPIRGRLSESIDFEGVCHGHVIKWKDEVESAGKYLALPRHDEKTFSYQNNQGQKERGIICKNVMDIWEAVDNVIASLDTHLIYKLSFNRLDAGHAMGLRKLKTGEIEFFDPNLGLFVFKNSTSFRAWIIQLFLEYRMNHQECMIGLNPIGKQPKGAVATIPELQFSDSSNVLKLKANSFDKKEKVVSHSAVLSAYCSDLQDEILVQQDEMVDSTRSRIYSEIEKLKQNKVVQDGIHLKSEKNNQDKYHLLLKERAIHAINAEIGRLHGNIWGNSESKIDSLRELRWRIHRAHPSLSLSTVVDQWLSDKPKGRQKTHRQIIQDHRIINDSPARSYDFVRNFVSRYEINPASIRILQAKVLDLIVKFMSLMRDRNELPSTFNDIINILSQYNHSSLNELIGKVKQRCSENYTGFFVRIIKGRKEEVDSFYQVMRNIQPHHHQSLLKTSQTLQNLLNQMQKQSKHQSSMSRRHVG</sequence>